<evidence type="ECO:0000313" key="3">
    <source>
        <dbReference type="Proteomes" id="UP000789572"/>
    </source>
</evidence>
<dbReference type="InterPro" id="IPR032675">
    <property type="entry name" value="LRR_dom_sf"/>
</dbReference>
<dbReference type="Gene3D" id="3.80.10.10">
    <property type="entry name" value="Ribonuclease Inhibitor"/>
    <property type="match status" value="1"/>
</dbReference>
<evidence type="ECO:0000256" key="1">
    <source>
        <dbReference type="SAM" id="Coils"/>
    </source>
</evidence>
<accession>A0A9N8VNA5</accession>
<feature type="coiled-coil region" evidence="1">
    <location>
        <begin position="200"/>
        <end position="310"/>
    </location>
</feature>
<gene>
    <name evidence="2" type="ORF">POCULU_LOCUS322</name>
</gene>
<reference evidence="2" key="1">
    <citation type="submission" date="2021-06" db="EMBL/GenBank/DDBJ databases">
        <authorList>
            <person name="Kallberg Y."/>
            <person name="Tangrot J."/>
            <person name="Rosling A."/>
        </authorList>
    </citation>
    <scope>NUCLEOTIDE SEQUENCE</scope>
    <source>
        <strain evidence="2">IA702</strain>
    </source>
</reference>
<comment type="caution">
    <text evidence="2">The sequence shown here is derived from an EMBL/GenBank/DDBJ whole genome shotgun (WGS) entry which is preliminary data.</text>
</comment>
<dbReference type="Proteomes" id="UP000789572">
    <property type="component" value="Unassembled WGS sequence"/>
</dbReference>
<protein>
    <submittedName>
        <fullName evidence="2">1436_t:CDS:1</fullName>
    </submittedName>
</protein>
<dbReference type="EMBL" id="CAJVPJ010000016">
    <property type="protein sequence ID" value="CAG8456386.1"/>
    <property type="molecule type" value="Genomic_DNA"/>
</dbReference>
<keyword evidence="1" id="KW-0175">Coiled coil</keyword>
<dbReference type="AlphaFoldDB" id="A0A9N8VNA5"/>
<sequence>MVQIEAQAFINANFDKKNAKTITNKELVNKLATTLASPGGLKGKLELKELTIINCPKLKKINVKENKLTKLDITKAKTVGNQDDGDPAPATNLNNLVITGNSDLEEFSVENCPDLKSVLAAGCPKLKKVPGLDKAKKLGNASFDGDIMSLIIREKLSNFENITRAVGDILGLGSDEDQILNAIGNLPSQDLKNRMVVVTTPQLQTAKENAEKERDAARAELESIKTERDQLKQQLAEVKNELNLEENTTQQQILDQIKELMKRPTSSCSHTDYDSIKSERDSLQSQVNNLQSENNQLKDENKENAGMTKEALFESTKNHFGKLGVKVLDDSKLQNAATAHNVENIRNEIISSEFNKLKDERNSAHYLNLGLGAIALGSLIFIA</sequence>
<evidence type="ECO:0000313" key="2">
    <source>
        <dbReference type="EMBL" id="CAG8456386.1"/>
    </source>
</evidence>
<name>A0A9N8VNA5_9GLOM</name>
<proteinExistence type="predicted"/>
<dbReference type="OrthoDB" id="2449023at2759"/>
<keyword evidence="3" id="KW-1185">Reference proteome</keyword>
<organism evidence="2 3">
    <name type="scientific">Paraglomus occultum</name>
    <dbReference type="NCBI Taxonomy" id="144539"/>
    <lineage>
        <taxon>Eukaryota</taxon>
        <taxon>Fungi</taxon>
        <taxon>Fungi incertae sedis</taxon>
        <taxon>Mucoromycota</taxon>
        <taxon>Glomeromycotina</taxon>
        <taxon>Glomeromycetes</taxon>
        <taxon>Paraglomerales</taxon>
        <taxon>Paraglomeraceae</taxon>
        <taxon>Paraglomus</taxon>
    </lineage>
</organism>